<feature type="region of interest" description="Disordered" evidence="1">
    <location>
        <begin position="210"/>
        <end position="240"/>
    </location>
</feature>
<feature type="compositionally biased region" description="Gly residues" evidence="1">
    <location>
        <begin position="285"/>
        <end position="298"/>
    </location>
</feature>
<feature type="compositionally biased region" description="Basic and acidic residues" evidence="1">
    <location>
        <begin position="267"/>
        <end position="278"/>
    </location>
</feature>
<reference evidence="2" key="1">
    <citation type="submission" date="2020-11" db="EMBL/GenBank/DDBJ databases">
        <authorList>
            <person name="Tran Van P."/>
        </authorList>
    </citation>
    <scope>NUCLEOTIDE SEQUENCE</scope>
</reference>
<accession>A0A7R8Z8L6</accession>
<protein>
    <submittedName>
        <fullName evidence="2">Uncharacterized protein</fullName>
    </submittedName>
</protein>
<organism evidence="2">
    <name type="scientific">Timema douglasi</name>
    <name type="common">Walking stick</name>
    <dbReference type="NCBI Taxonomy" id="61478"/>
    <lineage>
        <taxon>Eukaryota</taxon>
        <taxon>Metazoa</taxon>
        <taxon>Ecdysozoa</taxon>
        <taxon>Arthropoda</taxon>
        <taxon>Hexapoda</taxon>
        <taxon>Insecta</taxon>
        <taxon>Pterygota</taxon>
        <taxon>Neoptera</taxon>
        <taxon>Polyneoptera</taxon>
        <taxon>Phasmatodea</taxon>
        <taxon>Timematodea</taxon>
        <taxon>Timematoidea</taxon>
        <taxon>Timematidae</taxon>
        <taxon>Timema</taxon>
    </lineage>
</organism>
<evidence type="ECO:0000313" key="2">
    <source>
        <dbReference type="EMBL" id="CAD7197618.1"/>
    </source>
</evidence>
<sequence>MREKEGRGEVGNVEKELLRKTFGAAVLVAQGIEPTSVRSLVNIECSRVQTSVKTATASLPPYLQNSLSKHGVCIREHPLKHSLEGGGGARLNIYLENTARRKIGKNKALQLASFDSVTLVVPSAGACAMLSPQFDSWRDPCALCMCAIVAEVYRLTERKYLTHAWSLIEKDASGKVQPASLTLHVEPPPFQSPSRCRLAASRDLQVGCPHHDVAGARGPTMRGGLESAEDDDDDSSQAAVISAAVSSVPGPAPPLLYRSQSLPQLSGDRRTTKGHDSGVRSCSEEGGGGGGGGGVGRGPGAGCPAGRLVADLRQLLTLKQHYYPEGGWGWVVVWCSLLVQVLSHGLHGASGVLLQEVNKRFGGHQEAPAGNVLNYSPTCTSGHVDKDVSLVLSNLSVTLGFGS</sequence>
<proteinExistence type="predicted"/>
<evidence type="ECO:0000256" key="1">
    <source>
        <dbReference type="SAM" id="MobiDB-lite"/>
    </source>
</evidence>
<dbReference type="AlphaFoldDB" id="A0A7R8Z8L6"/>
<dbReference type="EMBL" id="OA565739">
    <property type="protein sequence ID" value="CAD7197618.1"/>
    <property type="molecule type" value="Genomic_DNA"/>
</dbReference>
<gene>
    <name evidence="2" type="ORF">TDIB3V08_LOCUS3921</name>
</gene>
<feature type="region of interest" description="Disordered" evidence="1">
    <location>
        <begin position="258"/>
        <end position="298"/>
    </location>
</feature>
<name>A0A7R8Z8L6_TIMDO</name>